<dbReference type="AlphaFoldDB" id="A0A8H4Q5A4"/>
<keyword evidence="6" id="KW-1185">Reference proteome</keyword>
<dbReference type="GO" id="GO:0016787">
    <property type="term" value="F:hydrolase activity"/>
    <property type="evidence" value="ECO:0007669"/>
    <property type="project" value="UniProtKB-KW"/>
</dbReference>
<evidence type="ECO:0000256" key="2">
    <source>
        <dbReference type="ARBA" id="ARBA00022801"/>
    </source>
</evidence>
<proteinExistence type="inferred from homology"/>
<dbReference type="InterPro" id="IPR023631">
    <property type="entry name" value="Amidase_dom"/>
</dbReference>
<dbReference type="SUPFAM" id="SSF75304">
    <property type="entry name" value="Amidase signature (AS) enzymes"/>
    <property type="match status" value="1"/>
</dbReference>
<accession>A0A8H4Q5A4</accession>
<protein>
    <submittedName>
        <fullName evidence="5">Amidase family protein</fullName>
    </submittedName>
</protein>
<organism evidence="5 6">
    <name type="scientific">Ophiocordyceps camponoti-floridani</name>
    <dbReference type="NCBI Taxonomy" id="2030778"/>
    <lineage>
        <taxon>Eukaryota</taxon>
        <taxon>Fungi</taxon>
        <taxon>Dikarya</taxon>
        <taxon>Ascomycota</taxon>
        <taxon>Pezizomycotina</taxon>
        <taxon>Sordariomycetes</taxon>
        <taxon>Hypocreomycetidae</taxon>
        <taxon>Hypocreales</taxon>
        <taxon>Ophiocordycipitaceae</taxon>
        <taxon>Ophiocordyceps</taxon>
    </lineage>
</organism>
<gene>
    <name evidence="5" type="ORF">GQ602_005243</name>
</gene>
<keyword evidence="2" id="KW-0378">Hydrolase</keyword>
<evidence type="ECO:0000259" key="4">
    <source>
        <dbReference type="Pfam" id="PF01425"/>
    </source>
</evidence>
<dbReference type="PANTHER" id="PTHR46072:SF4">
    <property type="entry name" value="AMIDASE C550.07-RELATED"/>
    <property type="match status" value="1"/>
</dbReference>
<name>A0A8H4Q5A4_9HYPO</name>
<comment type="similarity">
    <text evidence="1">Belongs to the amidase family.</text>
</comment>
<dbReference type="Proteomes" id="UP000562929">
    <property type="component" value="Unassembled WGS sequence"/>
</dbReference>
<evidence type="ECO:0000313" key="5">
    <source>
        <dbReference type="EMBL" id="KAF4585938.1"/>
    </source>
</evidence>
<dbReference type="PANTHER" id="PTHR46072">
    <property type="entry name" value="AMIDASE-RELATED-RELATED"/>
    <property type="match status" value="1"/>
</dbReference>
<comment type="caution">
    <text evidence="5">The sequence shown here is derived from an EMBL/GenBank/DDBJ whole genome shotgun (WGS) entry which is preliminary data.</text>
</comment>
<dbReference type="InterPro" id="IPR036928">
    <property type="entry name" value="AS_sf"/>
</dbReference>
<feature type="compositionally biased region" description="Pro residues" evidence="3">
    <location>
        <begin position="1027"/>
        <end position="1046"/>
    </location>
</feature>
<feature type="region of interest" description="Disordered" evidence="3">
    <location>
        <begin position="1025"/>
        <end position="1049"/>
    </location>
</feature>
<evidence type="ECO:0000256" key="1">
    <source>
        <dbReference type="ARBA" id="ARBA00009199"/>
    </source>
</evidence>
<dbReference type="Gene3D" id="3.90.1300.10">
    <property type="entry name" value="Amidase signature (AS) domain"/>
    <property type="match status" value="1"/>
</dbReference>
<dbReference type="Pfam" id="PF01425">
    <property type="entry name" value="Amidase"/>
    <property type="match status" value="1"/>
</dbReference>
<evidence type="ECO:0000256" key="3">
    <source>
        <dbReference type="SAM" id="MobiDB-lite"/>
    </source>
</evidence>
<sequence length="1127" mass="123959">MTVNGQESWQGIAERLQAERAAAIPPKWSIPPAKLNELRRSTTRPLDVIPSLVPHHELQITGLDALELAAAIRRGQYSCLQVAEAYCHRAAIAQQLTNCLSDMFFADALERARQLDRHREETGETVGPLHGVPVSIKDHIDVKGRRSYAGFICNAHQAVRERDALVVDILRKAGAVLFVKTTNPQTLMVLETVSNLHGRTLNPWNSALGAGGSSGGEGALAALHGTALGVGTDIGGSVRVPGAFNGVYAFKPSGNRVPISGLECSMKGFESICGTAGPLGRSVADLDLFMRVVLGAEPWLLDPLLAMPWRSLTEEMRGWKLRVGFMEWDGVVRPHPYITRVMTDVRAKLERAGHEVLDFEPHHHKRAWDDIILPLYFSDGAVMTKKALAEGNEPMLPAAKRLIEDPIVRQLSVEETWALNIARDEYRADYLQRWASTASKSSSGKPIDVLICPPCGSQSTAHDVKPWWGYTALWNLLDYPAGVLPAGKVLASDAYPEGYAPVNELDEENMNIYDNALYLGMPVAVQVVGRRHEDEKVLGAMQVIDECFQNSLSSSSASKSLRVEATVANLHKTHTIAETMSFTLTLIGLTLLSKSWLVHAQGDDAVPFTNGLTLGQGYNTFTGKGAFHGAVEFVPGKQKRQTKAPFLSPRVLAPGSSYPFKFTPPEGNLTGLDLEKYFAKPDPSQRLEELPENREQSVFVQLLAAQEPVGSKDYCSGKFHANKHLVTSFTEYLKKLDVSASATISAWGQGASLSGGYLDQAKFSKSTLTYVATMSVSKQLDDNSKFRFGIENYHNDTFTRDFGDRWILGFLKGGRMAIRVSITKTSNSSNDDLMAKASESLSFWGASGGLSESAKNNMESLSKEATVDVSTFFEGDLGLLGHDIVPKSSSMNPVEDIFSQAKQLSDAFLESACKHEVKYGVVLESYETLPDFPRNQHVADYSDAIVKSFDVLGQLVKVTELKEALVRSKEVPESYKNNVQRTAESVVSLCRQWINNVTNQVIDPVSSGNSLEDWMQTSFIDKYKPLLPKPPPSKPEPQPEPQPTPKVPCRETVPCYNEMLRLKGSPGALETDCRTGQFSRRKTAHFDPQFMGDEKCYAIQVVIPNQVELNASTYWPVCECIMKEGDA</sequence>
<reference evidence="5 6" key="1">
    <citation type="journal article" date="2020" name="G3 (Bethesda)">
        <title>Genetic Underpinnings of Host Manipulation by Ophiocordyceps as Revealed by Comparative Transcriptomics.</title>
        <authorList>
            <person name="Will I."/>
            <person name="Das B."/>
            <person name="Trinh T."/>
            <person name="Brachmann A."/>
            <person name="Ohm R.A."/>
            <person name="de Bekker C."/>
        </authorList>
    </citation>
    <scope>NUCLEOTIDE SEQUENCE [LARGE SCALE GENOMIC DNA]</scope>
    <source>
        <strain evidence="5 6">EC05</strain>
    </source>
</reference>
<feature type="domain" description="Amidase" evidence="4">
    <location>
        <begin position="82"/>
        <end position="538"/>
    </location>
</feature>
<dbReference type="EMBL" id="JAACLJ010000005">
    <property type="protein sequence ID" value="KAF4585938.1"/>
    <property type="molecule type" value="Genomic_DNA"/>
</dbReference>
<dbReference type="OrthoDB" id="6428749at2759"/>
<evidence type="ECO:0000313" key="6">
    <source>
        <dbReference type="Proteomes" id="UP000562929"/>
    </source>
</evidence>